<keyword evidence="1" id="KW-0479">Metal-binding</keyword>
<evidence type="ECO:0000313" key="5">
    <source>
        <dbReference type="Proteomes" id="UP001501004"/>
    </source>
</evidence>
<evidence type="ECO:0000256" key="1">
    <source>
        <dbReference type="ARBA" id="ARBA00022723"/>
    </source>
</evidence>
<feature type="domain" description="Class II aldolase/adducin N-terminal" evidence="3">
    <location>
        <begin position="10"/>
        <end position="188"/>
    </location>
</feature>
<keyword evidence="5" id="KW-1185">Reference proteome</keyword>
<comment type="caution">
    <text evidence="4">The sequence shown here is derived from an EMBL/GenBank/DDBJ whole genome shotgun (WGS) entry which is preliminary data.</text>
</comment>
<evidence type="ECO:0000256" key="2">
    <source>
        <dbReference type="ARBA" id="ARBA00023239"/>
    </source>
</evidence>
<dbReference type="InterPro" id="IPR001303">
    <property type="entry name" value="Aldolase_II/adducin_N"/>
</dbReference>
<dbReference type="SMART" id="SM01007">
    <property type="entry name" value="Aldolase_II"/>
    <property type="match status" value="1"/>
</dbReference>
<protein>
    <submittedName>
        <fullName evidence="4">Aldolase</fullName>
    </submittedName>
</protein>
<dbReference type="InterPro" id="IPR036409">
    <property type="entry name" value="Aldolase_II/adducin_N_sf"/>
</dbReference>
<name>A0ABP7FI92_9MICO</name>
<dbReference type="EMBL" id="BAABAE010000003">
    <property type="protein sequence ID" value="GAA3739924.1"/>
    <property type="molecule type" value="Genomic_DNA"/>
</dbReference>
<dbReference type="RefSeq" id="WP_344755216.1">
    <property type="nucleotide sequence ID" value="NZ_BAABAE010000003.1"/>
</dbReference>
<sequence>MTDLVNRAMNRVVEVSRYVHERGLTHGSTGNLSVRLGDEIVVTPTGKSLRTLEVVDLAIIGLNGEARSSAKASKEAVLHAAVFRARPGATAVIHTHSRFSTAVSCLRDIDESDALPPLTAYYAMRVGKLPVVPYFPPGDPELAVRAGLVAEGSHAMLLRNHGPLVAGRDLDHALDVLEELEQTAELSLLLEGRRTSPLEPDAARRLHPTDN</sequence>
<reference evidence="5" key="1">
    <citation type="journal article" date="2019" name="Int. J. Syst. Evol. Microbiol.">
        <title>The Global Catalogue of Microorganisms (GCM) 10K type strain sequencing project: providing services to taxonomists for standard genome sequencing and annotation.</title>
        <authorList>
            <consortium name="The Broad Institute Genomics Platform"/>
            <consortium name="The Broad Institute Genome Sequencing Center for Infectious Disease"/>
            <person name="Wu L."/>
            <person name="Ma J."/>
        </authorList>
    </citation>
    <scope>NUCLEOTIDE SEQUENCE [LARGE SCALE GENOMIC DNA]</scope>
    <source>
        <strain evidence="5">JCM 16949</strain>
    </source>
</reference>
<evidence type="ECO:0000313" key="4">
    <source>
        <dbReference type="EMBL" id="GAA3739924.1"/>
    </source>
</evidence>
<evidence type="ECO:0000259" key="3">
    <source>
        <dbReference type="SMART" id="SM01007"/>
    </source>
</evidence>
<dbReference type="InterPro" id="IPR050197">
    <property type="entry name" value="Aldolase_class_II_sugar_metab"/>
</dbReference>
<dbReference type="PANTHER" id="PTHR22789">
    <property type="entry name" value="FUCULOSE PHOSPHATE ALDOLASE"/>
    <property type="match status" value="1"/>
</dbReference>
<organism evidence="4 5">
    <name type="scientific">Leifsonella bigeumensis</name>
    <dbReference type="NCBI Taxonomy" id="433643"/>
    <lineage>
        <taxon>Bacteria</taxon>
        <taxon>Bacillati</taxon>
        <taxon>Actinomycetota</taxon>
        <taxon>Actinomycetes</taxon>
        <taxon>Micrococcales</taxon>
        <taxon>Microbacteriaceae</taxon>
        <taxon>Leifsonella</taxon>
    </lineage>
</organism>
<dbReference type="PANTHER" id="PTHR22789:SF0">
    <property type="entry name" value="3-OXO-TETRONATE 4-PHOSPHATE DECARBOXYLASE-RELATED"/>
    <property type="match status" value="1"/>
</dbReference>
<accession>A0ABP7FI92</accession>
<dbReference type="SUPFAM" id="SSF53639">
    <property type="entry name" value="AraD/HMP-PK domain-like"/>
    <property type="match status" value="1"/>
</dbReference>
<dbReference type="Pfam" id="PF00596">
    <property type="entry name" value="Aldolase_II"/>
    <property type="match status" value="1"/>
</dbReference>
<proteinExistence type="predicted"/>
<dbReference type="Gene3D" id="3.40.225.10">
    <property type="entry name" value="Class II aldolase/adducin N-terminal domain"/>
    <property type="match status" value="1"/>
</dbReference>
<dbReference type="Proteomes" id="UP001501004">
    <property type="component" value="Unassembled WGS sequence"/>
</dbReference>
<gene>
    <name evidence="4" type="ORF">GCM10022239_14450</name>
</gene>
<keyword evidence="2" id="KW-0456">Lyase</keyword>